<evidence type="ECO:0000256" key="5">
    <source>
        <dbReference type="ARBA" id="ARBA00022679"/>
    </source>
</evidence>
<keyword evidence="11 12" id="KW-0472">Membrane</keyword>
<evidence type="ECO:0000256" key="7">
    <source>
        <dbReference type="ARBA" id="ARBA00022741"/>
    </source>
</evidence>
<dbReference type="SMART" id="SM01079">
    <property type="entry name" value="CHASE"/>
    <property type="match status" value="1"/>
</dbReference>
<evidence type="ECO:0000313" key="15">
    <source>
        <dbReference type="Proteomes" id="UP000786693"/>
    </source>
</evidence>
<keyword evidence="9" id="KW-0067">ATP-binding</keyword>
<keyword evidence="5" id="KW-0808">Transferase</keyword>
<keyword evidence="15" id="KW-1185">Reference proteome</keyword>
<evidence type="ECO:0000259" key="13">
    <source>
        <dbReference type="PROSITE" id="PS50839"/>
    </source>
</evidence>
<dbReference type="GO" id="GO:0016301">
    <property type="term" value="F:kinase activity"/>
    <property type="evidence" value="ECO:0007669"/>
    <property type="project" value="UniProtKB-KW"/>
</dbReference>
<dbReference type="InterPro" id="IPR006189">
    <property type="entry name" value="CHASE_dom"/>
</dbReference>
<sequence>MPRLVLRRDIWIVVLVFVLSMSATLAAYRFEHARSLEQGQVMFERAGDVVHRDLVATLRAYAQFLRAGSALFRTGEDISRQDWSTFVRAVGLEENYPGTQGVSFNRILRGPAERDAFQAKVRATDWPNYTIVPPGDRELYTAIAYMDPMTNRNERAIGFDISSEANRSAAVQRAVQTGLPTLTQSIKLVQEAAFGEGTGDVQPGVLLVVPVYRPGKALSTLRARSDAAMGVVVGAFRMGDLLGSVLQGTENSAANFVDVSLSDASQPVEDSLLYQSAEFAPQSSSYISETRLSLYGQTWVLNLASTPRFEELARRRTDLAVLLGGLLVSLLLTSLAWAQAARARESRAAAAVLKDSHAQIELLMGEVNHRSKNLLSVVQAIARQTSRGDPATFSKAFSQRLGALSANQDLLVRSGWKRIEIHDLVHSQLSHLEELLGQRISVSGPSFGLGPKTAQTLGMALHELATNAIKYGALSNDTGKVTISWTFSAPETQGGTFAMSWLERDGPAVKAPSRKGFGSKVTSMMVRAMLLGDIRTSYDVIGFEWHLSCPAENVLQSEGTASREANAE</sequence>
<name>A0ABQ4NK89_9RHOB</name>
<evidence type="ECO:0000256" key="6">
    <source>
        <dbReference type="ARBA" id="ARBA00022692"/>
    </source>
</evidence>
<dbReference type="PANTHER" id="PTHR41523:SF7">
    <property type="entry name" value="HISTIDINE KINASE"/>
    <property type="match status" value="1"/>
</dbReference>
<dbReference type="Gene3D" id="3.30.450.350">
    <property type="entry name" value="CHASE domain"/>
    <property type="match status" value="1"/>
</dbReference>
<keyword evidence="6 12" id="KW-0812">Transmembrane</keyword>
<dbReference type="Gene3D" id="3.30.565.10">
    <property type="entry name" value="Histidine kinase-like ATPase, C-terminal domain"/>
    <property type="match status" value="1"/>
</dbReference>
<dbReference type="InterPro" id="IPR011102">
    <property type="entry name" value="Sig_transdc_His_kinase_HWE"/>
</dbReference>
<evidence type="ECO:0000256" key="1">
    <source>
        <dbReference type="ARBA" id="ARBA00000085"/>
    </source>
</evidence>
<evidence type="ECO:0000256" key="10">
    <source>
        <dbReference type="ARBA" id="ARBA00022989"/>
    </source>
</evidence>
<evidence type="ECO:0000256" key="9">
    <source>
        <dbReference type="ARBA" id="ARBA00022840"/>
    </source>
</evidence>
<feature type="domain" description="CHASE" evidence="13">
    <location>
        <begin position="74"/>
        <end position="302"/>
    </location>
</feature>
<dbReference type="SMART" id="SM00911">
    <property type="entry name" value="HWE_HK"/>
    <property type="match status" value="1"/>
</dbReference>
<comment type="caution">
    <text evidence="14">The sequence shown here is derived from an EMBL/GenBank/DDBJ whole genome shotgun (WGS) entry which is preliminary data.</text>
</comment>
<dbReference type="EC" id="2.7.13.3" evidence="3"/>
<evidence type="ECO:0000256" key="11">
    <source>
        <dbReference type="ARBA" id="ARBA00023136"/>
    </source>
</evidence>
<evidence type="ECO:0000256" key="3">
    <source>
        <dbReference type="ARBA" id="ARBA00012438"/>
    </source>
</evidence>
<dbReference type="PROSITE" id="PS50839">
    <property type="entry name" value="CHASE"/>
    <property type="match status" value="1"/>
</dbReference>
<gene>
    <name evidence="14" type="ORF">JANAI62_14590</name>
</gene>
<proteinExistence type="predicted"/>
<dbReference type="Pfam" id="PF07536">
    <property type="entry name" value="HWE_HK"/>
    <property type="match status" value="1"/>
</dbReference>
<comment type="subcellular location">
    <subcellularLocation>
        <location evidence="2">Membrane</location>
    </subcellularLocation>
</comment>
<keyword evidence="4" id="KW-0597">Phosphoprotein</keyword>
<dbReference type="InterPro" id="IPR042240">
    <property type="entry name" value="CHASE_sf"/>
</dbReference>
<evidence type="ECO:0000256" key="12">
    <source>
        <dbReference type="SAM" id="Phobius"/>
    </source>
</evidence>
<evidence type="ECO:0000256" key="2">
    <source>
        <dbReference type="ARBA" id="ARBA00004370"/>
    </source>
</evidence>
<evidence type="ECO:0000313" key="14">
    <source>
        <dbReference type="EMBL" id="GIT94836.1"/>
    </source>
</evidence>
<dbReference type="EMBL" id="BPFH01000002">
    <property type="protein sequence ID" value="GIT94836.1"/>
    <property type="molecule type" value="Genomic_DNA"/>
</dbReference>
<keyword evidence="7" id="KW-0547">Nucleotide-binding</keyword>
<feature type="transmembrane region" description="Helical" evidence="12">
    <location>
        <begin position="319"/>
        <end position="338"/>
    </location>
</feature>
<evidence type="ECO:0000256" key="4">
    <source>
        <dbReference type="ARBA" id="ARBA00022553"/>
    </source>
</evidence>
<evidence type="ECO:0000256" key="8">
    <source>
        <dbReference type="ARBA" id="ARBA00022777"/>
    </source>
</evidence>
<accession>A0ABQ4NK89</accession>
<dbReference type="Pfam" id="PF03924">
    <property type="entry name" value="CHASE"/>
    <property type="match status" value="1"/>
</dbReference>
<comment type="catalytic activity">
    <reaction evidence="1">
        <text>ATP + protein L-histidine = ADP + protein N-phospho-L-histidine.</text>
        <dbReference type="EC" id="2.7.13.3"/>
    </reaction>
</comment>
<keyword evidence="10 12" id="KW-1133">Transmembrane helix</keyword>
<reference evidence="14 15" key="1">
    <citation type="submission" date="2021-05" db="EMBL/GenBank/DDBJ databases">
        <title>Bacteria Genome sequencing.</title>
        <authorList>
            <person name="Takabe Y."/>
            <person name="Nakajima Y."/>
            <person name="Suzuki S."/>
            <person name="Shiozaki T."/>
        </authorList>
    </citation>
    <scope>NUCLEOTIDE SEQUENCE [LARGE SCALE GENOMIC DNA]</scope>
    <source>
        <strain evidence="14 15">AI_62</strain>
    </source>
</reference>
<dbReference type="Proteomes" id="UP000786693">
    <property type="component" value="Unassembled WGS sequence"/>
</dbReference>
<protein>
    <recommendedName>
        <fullName evidence="3">histidine kinase</fullName>
        <ecNumber evidence="3">2.7.13.3</ecNumber>
    </recommendedName>
</protein>
<organism evidence="14 15">
    <name type="scientific">Jannaschia pagri</name>
    <dbReference type="NCBI Taxonomy" id="2829797"/>
    <lineage>
        <taxon>Bacteria</taxon>
        <taxon>Pseudomonadati</taxon>
        <taxon>Pseudomonadota</taxon>
        <taxon>Alphaproteobacteria</taxon>
        <taxon>Rhodobacterales</taxon>
        <taxon>Roseobacteraceae</taxon>
        <taxon>Jannaschia</taxon>
    </lineage>
</organism>
<dbReference type="InterPro" id="IPR036890">
    <property type="entry name" value="HATPase_C_sf"/>
</dbReference>
<keyword evidence="8 14" id="KW-0418">Kinase</keyword>
<dbReference type="PANTHER" id="PTHR41523">
    <property type="entry name" value="TWO-COMPONENT SYSTEM SENSOR PROTEIN"/>
    <property type="match status" value="1"/>
</dbReference>